<dbReference type="CDD" id="cd11782">
    <property type="entry name" value="SH3_Sorbs_2"/>
    <property type="match status" value="1"/>
</dbReference>
<feature type="compositionally biased region" description="Low complexity" evidence="4">
    <location>
        <begin position="566"/>
        <end position="579"/>
    </location>
</feature>
<dbReference type="SUPFAM" id="SSF50044">
    <property type="entry name" value="SH3-domain"/>
    <property type="match status" value="3"/>
</dbReference>
<evidence type="ECO:0000256" key="4">
    <source>
        <dbReference type="SAM" id="MobiDB-lite"/>
    </source>
</evidence>
<dbReference type="InterPro" id="IPR050384">
    <property type="entry name" value="Endophilin_SH3RF"/>
</dbReference>
<evidence type="ECO:0000256" key="2">
    <source>
        <dbReference type="PROSITE-ProRule" id="PRU00192"/>
    </source>
</evidence>
<feature type="domain" description="SH3" evidence="5">
    <location>
        <begin position="3508"/>
        <end position="3567"/>
    </location>
</feature>
<feature type="domain" description="SH3" evidence="5">
    <location>
        <begin position="3435"/>
        <end position="3494"/>
    </location>
</feature>
<dbReference type="Proteomes" id="UP000092444">
    <property type="component" value="Unassembled WGS sequence"/>
</dbReference>
<dbReference type="PANTHER" id="PTHR14167:SF116">
    <property type="entry name" value="CAP, ISOFORM AC"/>
    <property type="match status" value="1"/>
</dbReference>
<evidence type="ECO:0000256" key="1">
    <source>
        <dbReference type="ARBA" id="ARBA00022443"/>
    </source>
</evidence>
<keyword evidence="1 2" id="KW-0728">SH3 domain</keyword>
<feature type="compositionally biased region" description="Polar residues" evidence="4">
    <location>
        <begin position="1447"/>
        <end position="1471"/>
    </location>
</feature>
<feature type="compositionally biased region" description="Polar residues" evidence="4">
    <location>
        <begin position="1831"/>
        <end position="1844"/>
    </location>
</feature>
<feature type="coiled-coil region" evidence="3">
    <location>
        <begin position="1487"/>
        <end position="1521"/>
    </location>
</feature>
<feature type="domain" description="SH3" evidence="5">
    <location>
        <begin position="3641"/>
        <end position="3708"/>
    </location>
</feature>
<organism evidence="6 7">
    <name type="scientific">Glossina morsitans morsitans</name>
    <name type="common">Savannah tsetse fly</name>
    <dbReference type="NCBI Taxonomy" id="37546"/>
    <lineage>
        <taxon>Eukaryota</taxon>
        <taxon>Metazoa</taxon>
        <taxon>Ecdysozoa</taxon>
        <taxon>Arthropoda</taxon>
        <taxon>Hexapoda</taxon>
        <taxon>Insecta</taxon>
        <taxon>Pterygota</taxon>
        <taxon>Neoptera</taxon>
        <taxon>Endopterygota</taxon>
        <taxon>Diptera</taxon>
        <taxon>Brachycera</taxon>
        <taxon>Muscomorpha</taxon>
        <taxon>Hippoboscoidea</taxon>
        <taxon>Glossinidae</taxon>
        <taxon>Glossina</taxon>
    </lineage>
</organism>
<feature type="region of interest" description="Disordered" evidence="4">
    <location>
        <begin position="1618"/>
        <end position="1645"/>
    </location>
</feature>
<feature type="compositionally biased region" description="Basic and acidic residues" evidence="4">
    <location>
        <begin position="3230"/>
        <end position="3241"/>
    </location>
</feature>
<evidence type="ECO:0000256" key="3">
    <source>
        <dbReference type="SAM" id="Coils"/>
    </source>
</evidence>
<dbReference type="InterPro" id="IPR001452">
    <property type="entry name" value="SH3_domain"/>
</dbReference>
<reference evidence="6" key="1">
    <citation type="submission" date="2020-05" db="UniProtKB">
        <authorList>
            <consortium name="EnsemblMetazoa"/>
        </authorList>
    </citation>
    <scope>IDENTIFICATION</scope>
    <source>
        <strain evidence="6">Yale</strain>
    </source>
</reference>
<feature type="region of interest" description="Disordered" evidence="4">
    <location>
        <begin position="922"/>
        <end position="969"/>
    </location>
</feature>
<feature type="compositionally biased region" description="Basic and acidic residues" evidence="4">
    <location>
        <begin position="603"/>
        <end position="614"/>
    </location>
</feature>
<dbReference type="Pfam" id="PF00018">
    <property type="entry name" value="SH3_1"/>
    <property type="match status" value="2"/>
</dbReference>
<dbReference type="EMBL" id="CCAG010019389">
    <property type="status" value="NOT_ANNOTATED_CDS"/>
    <property type="molecule type" value="Genomic_DNA"/>
</dbReference>
<dbReference type="EMBL" id="CCAG010019388">
    <property type="status" value="NOT_ANNOTATED_CDS"/>
    <property type="molecule type" value="Genomic_DNA"/>
</dbReference>
<feature type="compositionally biased region" description="Polar residues" evidence="4">
    <location>
        <begin position="416"/>
        <end position="426"/>
    </location>
</feature>
<feature type="region of interest" description="Disordered" evidence="4">
    <location>
        <begin position="1392"/>
        <end position="1483"/>
    </location>
</feature>
<feature type="compositionally biased region" description="Low complexity" evidence="4">
    <location>
        <begin position="3102"/>
        <end position="3115"/>
    </location>
</feature>
<dbReference type="STRING" id="37546.A0A1B0FAF3"/>
<dbReference type="PANTHER" id="PTHR14167">
    <property type="entry name" value="SH3 DOMAIN-CONTAINING"/>
    <property type="match status" value="1"/>
</dbReference>
<dbReference type="Pfam" id="PF07653">
    <property type="entry name" value="SH3_2"/>
    <property type="match status" value="1"/>
</dbReference>
<feature type="region of interest" description="Disordered" evidence="4">
    <location>
        <begin position="3099"/>
        <end position="3120"/>
    </location>
</feature>
<feature type="compositionally biased region" description="Low complexity" evidence="4">
    <location>
        <begin position="1061"/>
        <end position="1071"/>
    </location>
</feature>
<evidence type="ECO:0000313" key="7">
    <source>
        <dbReference type="Proteomes" id="UP000092444"/>
    </source>
</evidence>
<feature type="compositionally biased region" description="Low complexity" evidence="4">
    <location>
        <begin position="430"/>
        <end position="441"/>
    </location>
</feature>
<feature type="compositionally biased region" description="Polar residues" evidence="4">
    <location>
        <begin position="922"/>
        <end position="932"/>
    </location>
</feature>
<proteinExistence type="predicted"/>
<feature type="region of interest" description="Disordered" evidence="4">
    <location>
        <begin position="1674"/>
        <end position="1756"/>
    </location>
</feature>
<accession>A0A1B0FAF3</accession>
<feature type="compositionally biased region" description="Basic and acidic residues" evidence="4">
    <location>
        <begin position="954"/>
        <end position="969"/>
    </location>
</feature>
<feature type="region of interest" description="Disordered" evidence="4">
    <location>
        <begin position="553"/>
        <end position="587"/>
    </location>
</feature>
<dbReference type="VEuPathDB" id="VectorBase:GMOY000489"/>
<feature type="compositionally biased region" description="Basic and acidic residues" evidence="4">
    <location>
        <begin position="1472"/>
        <end position="1483"/>
    </location>
</feature>
<dbReference type="EMBL" id="CCAG010019390">
    <property type="status" value="NOT_ANNOTATED_CDS"/>
    <property type="molecule type" value="Genomic_DNA"/>
</dbReference>
<feature type="compositionally biased region" description="Polar residues" evidence="4">
    <location>
        <begin position="3247"/>
        <end position="3257"/>
    </location>
</feature>
<evidence type="ECO:0000313" key="6">
    <source>
        <dbReference type="EnsemblMetazoa" id="GMOY000489-PA"/>
    </source>
</evidence>
<dbReference type="InterPro" id="IPR036028">
    <property type="entry name" value="SH3-like_dom_sf"/>
</dbReference>
<protein>
    <recommendedName>
        <fullName evidence="5">SH3 domain-containing protein</fullName>
    </recommendedName>
</protein>
<feature type="region of interest" description="Disordered" evidence="4">
    <location>
        <begin position="601"/>
        <end position="636"/>
    </location>
</feature>
<feature type="region of interest" description="Disordered" evidence="4">
    <location>
        <begin position="3230"/>
        <end position="3257"/>
    </location>
</feature>
<sequence length="3721" mass="423522">MKTLCLENHLKDKEKCNVNEVESVEITTKATTQLPVSAESASVVNVAIDETNERDDVTASNTIAHIGNEVQLLSKEPEPTIGTSGTVSFEHTKGNEAIIGYGQAKNEDPNENMGNNKSKEVEHIHMPSPVNEEAISNTSDILLESNLQKQPVEGKIIVHRVLYEEENEANNSIASNLGEQCNTQNSIDPPKKATVHRIHIDLEEDDEKPCDDECKEKITNRSQVEICEVNEDLITSDLPIVQSPIVTEVESESEELTKIESPDDAMKTSDHIFQYDDNLDTRQRSKQKKLAIQNHFLPHFLNPRYLDSITEENSDLSDYSDKVKSPLQSLNEPLKTKTLNFSNFMQETSTPLIVETRITETPGADESCSILECSQAVKPEAAETIFINSASSSITDLLDYENMETNSRTVHDADTVNISSKSQSEETPANKKTPTPIPTTTMSDCIDDKQIVQTTENMIMRSPSPGNIENASANTNDLVATSVMLSSSEHMPTNPITERNENFENSVALISSSSNGCETLNSILSVDHKTKQQILFENEMNNVRALLISENSLNTNGKRSGDVLQNNNTSNSITTTPTKDSPPTPTLSLTTASESIAKLNSDPVHRDSDSHLHENNCSAGKPINADTTKPNKSVTDAQSSISDVNGVACTLKQHGNASTNLYFSYPEKLRILCAEKLESLPYGHAVLEELAKISQNIGEVKAVTSIRQTSASSKDVKMPYPLPTMPHIKDLQLHLRSRKEGTNSLSLSNPEEKLHSQTWTGIPTNSDPKVLVCISPAQRSYMERHVEQQPDDLLSAHQKFIERRGYYEYTKNEIEAMEEEKRAEKDVLQMAAHMKKLRKSLTPTPPPIPPPPVPIKSMETSVKALNSMNQAITGDMKKATTTNSRSSADSVNKEENIKHLLEILNNTNETKQKQILDVMSSLPENSSRQTNYKVDGNVNGMPGTPQTNANKHSQQRDHFNASDRYRRDSSSNMEIDFKLNPTYSETLPLNFESKSYSKMETSSYEAKKRIENGKIVCDTSESKYDKRIETDSNNNNKSNNNSNNKRESSGSNFSKSEQNKTKTQTQTTDATNKVKEPIPPYGVEIMSDTKLNKISEITKERKNSTHSIALDWDYEKKMKSDAATDQEHRKTNVENEAQNLCKEFRQNAKTSDLLDRLNTKTSATTNEIKDQVTSQHTLSTSSSFTSDHEKLLKEFDELSKRLHNELETNSWQKRQRELSSSMFDLSTLQMKQKQHFEEFKRRRHEHMKELENEIEKSIKSRQLKFAEKLQNGQVRNVPIRIETDETKKDSSSFTDEKKGNTHEQGRVYQIPIKIENTQKDCQLHRSESMFNLGEEQHKGIHRPYANHMNQMDFNANNWSKQRQDFGFSENISKPFAREVEICYQRQSPRVIRAPRLTDAPNDSSLENNASTSHHSSKRFSAPMFTERQQPSHHASCYSMIERDPNPTYISTTTRRGVSPAPTQVSTSQPDVSQRRDSLPKSFHDQKLKHLSDKENALRAEFEQLQNERRRLLEDIQTGESSSHPSSFNTMHETYRSMQKLPTLTENEVFRQQMAEEWLSKVAEREKRRLQKVVKISKISDNSETFNKSTSTLTSTGQASDMGSEFLKRVKERRSKLAIPADSDWESGAESQPINQNQTSEAEDVSSVKFIEGKAEAKPSQLPKHLREFAKFSTAQQDQLDGNDHKEHFEEEEQSSEITENSTSKALKKSWMTKTVKISRSSRDNGQDQKNGGNQLKPNLTTTRRKTSSKQKHAELTNTHNCKRLSWSESDLLNEIDKDLKLAKGFLFKDVVSNIKYGTGSTNFTEDVRTSYTFSPKFKAKAPCGTGIWSPKNETPSSSFSNLSEIRSEPPTPPPPPSHPVWTPKSSPQVTRKGFRPIQFESPRPSRKFTVENGTEVTQPPWNWRENIEDSTNSESVNISAITAKKTRNFSESQVEVKELLSSDITKGSVLEKIKTYEKSSSASDVNKSLDNNHRTIYKPNDVLYNVKHVYMSEPESINECPKKMAQLGRRLCDGIGPVTNDGMPIVLRSEVKEPHQHEWYKRLYQTIHKQKHGADDYLIRYKCPRGQKVQQYSGYQSEPEPAKDTDYSTIKYRTTNPQRLVSVSSNVNLRNTTSNNNSLHGLTSDPIKSGYGTYKNQPGRIENYITGHSSISEKEKKKWWDEVMDIFNNVQLDQTKLSSHANDGNLARALSLESGYTSDSNLVFRKKEATQSSPLGPIEQKIAYRNVQAGGEPPLYGFRKPAPEKPKVPVNGKPLNNKIFNKKSGKGSAILSSSASRHEKCFQNASANKLNPAENSIVRIRKRSQHEQILRPKSTNIVVSPKSPRNSNPTKPQQALQTIKAVKSQPRIFGSRQINRSPVAFGRSISKERTFAEEKKRLENILPSLRRGTFEASTNILRDPSLKSPQDVKKAFQSLAESVMQRRSHSVPRSCIRCRYQTINQFPNMTYFPEYEHTVIIKDYRNNAGKSCKKTSQSYPLKHSSSASLAKSNSTFSLESPCYSATHLNEKTHKSQFRLKAQNQSEMNRNVIESKSEFPLALPLPEKSPTSAKLAYDEYKNITTIPALQGVPSFWDESSARLARSLPQPLSEMSSFNVYNKTCPPSFASSDRDNGETTNCSLGIRLDDNSRKFSPTREIRISQSRNMRSPSRRKIESCRSNLREESTKIVRASSLSSADDRSNRGIHLCRELAHSATTLDSDQHSPTCSYLSTSKRFTELSKFYSILERIGQLEKTTSTIEFRPLRKSSELLDYDEWRKVRSHEKAEKELNHLVAKLKEEQEKKDFLFRSKDINEIKWNKDCDLGLISKKRSVEDLREDFEKILIFQNYDRRLETCRTYNRRNTISNLPHNFGLPIKKGEVRRVTNQQLNYENIESSDPDFHNQVSEEYIVTVQPANNIKLSSPLRVRCHSTLTKQQLLEIATKKQEALKIKPNINENLVNEASHPSQIPLAVPPQVPPRPPIEFEKTSKNDLRQIKTPSDNISQKIKYFEERKYDEPTKTIYRACEDSSADEGEAVCSIDGKDHHTEKPAYVYRMRKELCSSLTNLNDLFGEKRSQKVNFRTPSLPPRPPEIYNFQIAKVNSYCDEPSFINYADQDIRYEERDFSPSQSQSPQSQSSSYLQRVNTGEVQKIRRKFENLNQYHSDNGPFFGIDTLRKVRSDPELLITVSESKDILSNEGDVSWLTHKFESQNKWLKSKPKVERSFRLRPKLRELMSRRLSPTIISCNNINKRKEQLSSKTNLDKRNKSKAKISSSVPDMRSNAQQVLHVSRQTLDKCHPNKLSLNIKNILSKHKRQPAGSVRGEKPAIATQDDCFANQKFDPIIHQPKARYVPDNAEAGRFSPNLYHESDVSIYFKTPVCQEPRSPITDEELAARQAEYMQKLYQEERRRKYLQELQDMNARRHTDNFTPSQKSPIALNRYDDFPADLAPKSPLKQDLQTKAVARALYNFQGQNPRELCFKKGDIIYIRRTIDKNWYEGERNAMVGLFPANYVEIISRGEMQYLKQQTRQKPSEGQARAKYNFQAQSGIELSLNKGELVSLTRRVDENWFEGRIANRKGIFPVAYVEVLIDIGAEDVVTRTDRTTHRHMDTLRSNINQEFNTLIRHGYHTQTGTNSYFPKGASQKNKTDILHVDTTVEPIVYVRELFEKYRALYKYQPQNSDELELFEGDLVHVLEKCDDGWWRTVKTGGSAVRKSGLHKNVPFCSTWNAWKTDMLAEELVKKLS</sequence>
<dbReference type="PROSITE" id="PS50002">
    <property type="entry name" value="SH3"/>
    <property type="match status" value="3"/>
</dbReference>
<feature type="region of interest" description="Disordered" evidence="4">
    <location>
        <begin position="1026"/>
        <end position="1080"/>
    </location>
</feature>
<dbReference type="PhylomeDB" id="A0A1B0FAF3"/>
<name>A0A1B0FAF3_GLOMM</name>
<dbReference type="Gene3D" id="2.30.30.40">
    <property type="entry name" value="SH3 Domains"/>
    <property type="match status" value="3"/>
</dbReference>
<evidence type="ECO:0000259" key="5">
    <source>
        <dbReference type="PROSITE" id="PS50002"/>
    </source>
</evidence>
<feature type="compositionally biased region" description="Polar residues" evidence="4">
    <location>
        <begin position="1628"/>
        <end position="1639"/>
    </location>
</feature>
<feature type="compositionally biased region" description="Polar residues" evidence="4">
    <location>
        <begin position="1891"/>
        <end position="1900"/>
    </location>
</feature>
<feature type="compositionally biased region" description="Polar residues" evidence="4">
    <location>
        <begin position="1727"/>
        <end position="1739"/>
    </location>
</feature>
<feature type="region of interest" description="Disordered" evidence="4">
    <location>
        <begin position="414"/>
        <end position="443"/>
    </location>
</feature>
<dbReference type="CDD" id="cd11781">
    <property type="entry name" value="SH3_Sorbs_1"/>
    <property type="match status" value="1"/>
</dbReference>
<feature type="region of interest" description="Disordered" evidence="4">
    <location>
        <begin position="1822"/>
        <end position="1907"/>
    </location>
</feature>
<feature type="compositionally biased region" description="Pro residues" evidence="4">
    <location>
        <begin position="1849"/>
        <end position="1858"/>
    </location>
</feature>
<keyword evidence="3" id="KW-0175">Coiled coil</keyword>
<dbReference type="SMART" id="SM00326">
    <property type="entry name" value="SH3"/>
    <property type="match status" value="3"/>
</dbReference>
<feature type="compositionally biased region" description="Polar residues" evidence="4">
    <location>
        <begin position="1400"/>
        <end position="1413"/>
    </location>
</feature>
<feature type="region of interest" description="Disordered" evidence="4">
    <location>
        <begin position="2235"/>
        <end position="2257"/>
    </location>
</feature>
<feature type="compositionally biased region" description="Low complexity" evidence="4">
    <location>
        <begin position="1032"/>
        <end position="1043"/>
    </location>
</feature>
<feature type="compositionally biased region" description="Polar residues" evidence="4">
    <location>
        <begin position="625"/>
        <end position="636"/>
    </location>
</feature>
<keyword evidence="7" id="KW-1185">Reference proteome</keyword>
<dbReference type="EnsemblMetazoa" id="GMOY000489-RA">
    <property type="protein sequence ID" value="GMOY000489-PA"/>
    <property type="gene ID" value="GMOY000489"/>
</dbReference>